<proteinExistence type="predicted"/>
<keyword evidence="3" id="KW-1185">Reference proteome</keyword>
<dbReference type="Pfam" id="PF12776">
    <property type="entry name" value="Myb_DNA-bind_3"/>
    <property type="match status" value="1"/>
</dbReference>
<evidence type="ECO:0000259" key="1">
    <source>
        <dbReference type="Pfam" id="PF12776"/>
    </source>
</evidence>
<accession>A0A3N4J9W8</accession>
<evidence type="ECO:0000313" key="2">
    <source>
        <dbReference type="EMBL" id="RPA95073.1"/>
    </source>
</evidence>
<sequence length="195" mass="21842">MGNSVWVKGSEEFLIEELLQWMKDGERTENGFKKSVWTSVLVNLNESFKEQLRIPITEQQAKSKESSAHKEARKYRHKSLPFCNQLEELFVSVHAVGHFTRTGSILSAFEEEALDGVWEDEISFPEISDHCSPIRIEYEDAPPSPTITVSSQSSTARHQLIGITRSHSPSPVHGHNVSGMISSTMRGADSPAPHK</sequence>
<protein>
    <recommendedName>
        <fullName evidence="1">Myb/SANT-like domain-containing protein</fullName>
    </recommendedName>
</protein>
<feature type="domain" description="Myb/SANT-like" evidence="1">
    <location>
        <begin position="6"/>
        <end position="73"/>
    </location>
</feature>
<dbReference type="Proteomes" id="UP000276215">
    <property type="component" value="Unassembled WGS sequence"/>
</dbReference>
<gene>
    <name evidence="2" type="ORF">L873DRAFT_1846219</name>
</gene>
<evidence type="ECO:0000313" key="3">
    <source>
        <dbReference type="Proteomes" id="UP000276215"/>
    </source>
</evidence>
<name>A0A3N4J9W8_9PEZI</name>
<reference evidence="2 3" key="1">
    <citation type="journal article" date="2018" name="Nat. Ecol. Evol.">
        <title>Pezizomycetes genomes reveal the molecular basis of ectomycorrhizal truffle lifestyle.</title>
        <authorList>
            <person name="Murat C."/>
            <person name="Payen T."/>
            <person name="Noel B."/>
            <person name="Kuo A."/>
            <person name="Morin E."/>
            <person name="Chen J."/>
            <person name="Kohler A."/>
            <person name="Krizsan K."/>
            <person name="Balestrini R."/>
            <person name="Da Silva C."/>
            <person name="Montanini B."/>
            <person name="Hainaut M."/>
            <person name="Levati E."/>
            <person name="Barry K.W."/>
            <person name="Belfiori B."/>
            <person name="Cichocki N."/>
            <person name="Clum A."/>
            <person name="Dockter R.B."/>
            <person name="Fauchery L."/>
            <person name="Guy J."/>
            <person name="Iotti M."/>
            <person name="Le Tacon F."/>
            <person name="Lindquist E.A."/>
            <person name="Lipzen A."/>
            <person name="Malagnac F."/>
            <person name="Mello A."/>
            <person name="Molinier V."/>
            <person name="Miyauchi S."/>
            <person name="Poulain J."/>
            <person name="Riccioni C."/>
            <person name="Rubini A."/>
            <person name="Sitrit Y."/>
            <person name="Splivallo R."/>
            <person name="Traeger S."/>
            <person name="Wang M."/>
            <person name="Zifcakova L."/>
            <person name="Wipf D."/>
            <person name="Zambonelli A."/>
            <person name="Paolocci F."/>
            <person name="Nowrousian M."/>
            <person name="Ottonello S."/>
            <person name="Baldrian P."/>
            <person name="Spatafora J.W."/>
            <person name="Henrissat B."/>
            <person name="Nagy L.G."/>
            <person name="Aury J.M."/>
            <person name="Wincker P."/>
            <person name="Grigoriev I.V."/>
            <person name="Bonfante P."/>
            <person name="Martin F.M."/>
        </authorList>
    </citation>
    <scope>NUCLEOTIDE SEQUENCE [LARGE SCALE GENOMIC DNA]</scope>
    <source>
        <strain evidence="2 3">120613-1</strain>
    </source>
</reference>
<dbReference type="OrthoDB" id="76215at2759"/>
<dbReference type="InterPro" id="IPR024752">
    <property type="entry name" value="Myb/SANT-like_dom"/>
</dbReference>
<organism evidence="2 3">
    <name type="scientific">Choiromyces venosus 120613-1</name>
    <dbReference type="NCBI Taxonomy" id="1336337"/>
    <lineage>
        <taxon>Eukaryota</taxon>
        <taxon>Fungi</taxon>
        <taxon>Dikarya</taxon>
        <taxon>Ascomycota</taxon>
        <taxon>Pezizomycotina</taxon>
        <taxon>Pezizomycetes</taxon>
        <taxon>Pezizales</taxon>
        <taxon>Tuberaceae</taxon>
        <taxon>Choiromyces</taxon>
    </lineage>
</organism>
<dbReference type="AlphaFoldDB" id="A0A3N4J9W8"/>
<dbReference type="EMBL" id="ML120430">
    <property type="protein sequence ID" value="RPA95073.1"/>
    <property type="molecule type" value="Genomic_DNA"/>
</dbReference>